<keyword evidence="1 2" id="KW-0694">RNA-binding</keyword>
<evidence type="ECO:0000313" key="6">
    <source>
        <dbReference type="Proteomes" id="UP001203297"/>
    </source>
</evidence>
<dbReference type="SUPFAM" id="SSF46785">
    <property type="entry name" value="Winged helix' DNA-binding domain"/>
    <property type="match status" value="1"/>
</dbReference>
<dbReference type="Gene3D" id="1.10.10.10">
    <property type="entry name" value="Winged helix-like DNA-binding domain superfamily/Winged helix DNA-binding domain"/>
    <property type="match status" value="1"/>
</dbReference>
<gene>
    <name evidence="5" type="ORF">B0F90DRAFT_1160241</name>
</gene>
<dbReference type="Proteomes" id="UP001203297">
    <property type="component" value="Unassembled WGS sequence"/>
</dbReference>
<feature type="domain" description="HTH La-type RNA-binding" evidence="4">
    <location>
        <begin position="18"/>
        <end position="108"/>
    </location>
</feature>
<dbReference type="InterPro" id="IPR036388">
    <property type="entry name" value="WH-like_DNA-bd_sf"/>
</dbReference>
<keyword evidence="6" id="KW-1185">Reference proteome</keyword>
<dbReference type="SMART" id="SM00715">
    <property type="entry name" value="LA"/>
    <property type="match status" value="1"/>
</dbReference>
<reference evidence="5" key="1">
    <citation type="journal article" date="2022" name="New Phytol.">
        <title>Evolutionary transition to the ectomycorrhizal habit in the genomes of a hyperdiverse lineage of mushroom-forming fungi.</title>
        <authorList>
            <person name="Looney B."/>
            <person name="Miyauchi S."/>
            <person name="Morin E."/>
            <person name="Drula E."/>
            <person name="Courty P.E."/>
            <person name="Kohler A."/>
            <person name="Kuo A."/>
            <person name="LaButti K."/>
            <person name="Pangilinan J."/>
            <person name="Lipzen A."/>
            <person name="Riley R."/>
            <person name="Andreopoulos W."/>
            <person name="He G."/>
            <person name="Johnson J."/>
            <person name="Nolan M."/>
            <person name="Tritt A."/>
            <person name="Barry K.W."/>
            <person name="Grigoriev I.V."/>
            <person name="Nagy L.G."/>
            <person name="Hibbett D."/>
            <person name="Henrissat B."/>
            <person name="Matheny P.B."/>
            <person name="Labbe J."/>
            <person name="Martin F.M."/>
        </authorList>
    </citation>
    <scope>NUCLEOTIDE SEQUENCE</scope>
    <source>
        <strain evidence="5">BPL690</strain>
    </source>
</reference>
<dbReference type="CDD" id="cd07323">
    <property type="entry name" value="LAM"/>
    <property type="match status" value="1"/>
</dbReference>
<comment type="caution">
    <text evidence="5">The sequence shown here is derived from an EMBL/GenBank/DDBJ whole genome shotgun (WGS) entry which is preliminary data.</text>
</comment>
<evidence type="ECO:0000256" key="2">
    <source>
        <dbReference type="PROSITE-ProRule" id="PRU00332"/>
    </source>
</evidence>
<evidence type="ECO:0000259" key="4">
    <source>
        <dbReference type="PROSITE" id="PS50961"/>
    </source>
</evidence>
<evidence type="ECO:0000313" key="5">
    <source>
        <dbReference type="EMBL" id="KAI0305140.1"/>
    </source>
</evidence>
<dbReference type="InterPro" id="IPR036390">
    <property type="entry name" value="WH_DNA-bd_sf"/>
</dbReference>
<accession>A0AAD4M7Z8</accession>
<dbReference type="GO" id="GO:0005829">
    <property type="term" value="C:cytosol"/>
    <property type="evidence" value="ECO:0007669"/>
    <property type="project" value="TreeGrafter"/>
</dbReference>
<dbReference type="Pfam" id="PF05383">
    <property type="entry name" value="La"/>
    <property type="match status" value="1"/>
</dbReference>
<dbReference type="GO" id="GO:0045727">
    <property type="term" value="P:positive regulation of translation"/>
    <property type="evidence" value="ECO:0007669"/>
    <property type="project" value="TreeGrafter"/>
</dbReference>
<dbReference type="GO" id="GO:0003723">
    <property type="term" value="F:RNA binding"/>
    <property type="evidence" value="ECO:0007669"/>
    <property type="project" value="UniProtKB-UniRule"/>
</dbReference>
<dbReference type="InterPro" id="IPR045180">
    <property type="entry name" value="La_dom_prot"/>
</dbReference>
<name>A0AAD4M7Z8_9AGAM</name>
<dbReference type="GO" id="GO:0010494">
    <property type="term" value="C:cytoplasmic stress granule"/>
    <property type="evidence" value="ECO:0007669"/>
    <property type="project" value="TreeGrafter"/>
</dbReference>
<feature type="compositionally biased region" description="Acidic residues" evidence="3">
    <location>
        <begin position="148"/>
        <end position="161"/>
    </location>
</feature>
<dbReference type="EMBL" id="WTXG01000006">
    <property type="protein sequence ID" value="KAI0305140.1"/>
    <property type="molecule type" value="Genomic_DNA"/>
</dbReference>
<dbReference type="AlphaFoldDB" id="A0AAD4M7Z8"/>
<feature type="region of interest" description="Disordered" evidence="3">
    <location>
        <begin position="124"/>
        <end position="161"/>
    </location>
</feature>
<evidence type="ECO:0000256" key="1">
    <source>
        <dbReference type="ARBA" id="ARBA00022884"/>
    </source>
</evidence>
<dbReference type="PROSITE" id="PS50961">
    <property type="entry name" value="HTH_LA"/>
    <property type="match status" value="1"/>
</dbReference>
<dbReference type="PANTHER" id="PTHR22792">
    <property type="entry name" value="LUPUS LA PROTEIN-RELATED"/>
    <property type="match status" value="1"/>
</dbReference>
<evidence type="ECO:0000256" key="3">
    <source>
        <dbReference type="SAM" id="MobiDB-lite"/>
    </source>
</evidence>
<dbReference type="PANTHER" id="PTHR22792:SF132">
    <property type="entry name" value="LA-RELATED PROTEIN 1"/>
    <property type="match status" value="1"/>
</dbReference>
<dbReference type="InterPro" id="IPR006630">
    <property type="entry name" value="La_HTH"/>
</dbReference>
<proteinExistence type="predicted"/>
<organism evidence="5 6">
    <name type="scientific">Multifurca ochricompacta</name>
    <dbReference type="NCBI Taxonomy" id="376703"/>
    <lineage>
        <taxon>Eukaryota</taxon>
        <taxon>Fungi</taxon>
        <taxon>Dikarya</taxon>
        <taxon>Basidiomycota</taxon>
        <taxon>Agaricomycotina</taxon>
        <taxon>Agaricomycetes</taxon>
        <taxon>Russulales</taxon>
        <taxon>Russulaceae</taxon>
        <taxon>Multifurca</taxon>
    </lineage>
</organism>
<protein>
    <recommendedName>
        <fullName evidence="4">HTH La-type RNA-binding domain-containing protein</fullName>
    </recommendedName>
</protein>
<sequence length="183" mass="20765">MLSSVSGHPVPRPLSNLAFPLDATRHYLLGQLEYYLSAQNMAFDYFLRKRMDSRGWIPISLLASFNRVRQLTLDPQLVRDVLALSSIVELRDDFVRMGAGGWTRFILPDAPVSTVEVEGAWPGLEGNQEDGSGVEQEWDQGRDHTEEYAEVDDDEEEEEEEEEIEIVMDREVIGQAWMTASSS</sequence>